<dbReference type="RefSeq" id="WP_184979709.1">
    <property type="nucleotide sequence ID" value="NZ_JACHNE010000001.1"/>
</dbReference>
<protein>
    <submittedName>
        <fullName evidence="4">Medium-chain acyl-[acyl-carrier-protein] hydrolase</fullName>
        <ecNumber evidence="4">3.1.2.21</ecNumber>
    </submittedName>
</protein>
<evidence type="ECO:0000259" key="3">
    <source>
        <dbReference type="Pfam" id="PF00975"/>
    </source>
</evidence>
<proteinExistence type="inferred from homology"/>
<dbReference type="InterPro" id="IPR012223">
    <property type="entry name" value="TEII"/>
</dbReference>
<feature type="region of interest" description="Disordered" evidence="2">
    <location>
        <begin position="242"/>
        <end position="266"/>
    </location>
</feature>
<dbReference type="SUPFAM" id="SSF53474">
    <property type="entry name" value="alpha/beta-Hydrolases"/>
    <property type="match status" value="1"/>
</dbReference>
<dbReference type="PANTHER" id="PTHR11487:SF0">
    <property type="entry name" value="S-ACYL FATTY ACID SYNTHASE THIOESTERASE, MEDIUM CHAIN"/>
    <property type="match status" value="1"/>
</dbReference>
<dbReference type="InterPro" id="IPR029058">
    <property type="entry name" value="AB_hydrolase_fold"/>
</dbReference>
<keyword evidence="4" id="KW-0378">Hydrolase</keyword>
<dbReference type="InterPro" id="IPR001031">
    <property type="entry name" value="Thioesterase"/>
</dbReference>
<organism evidence="4 5">
    <name type="scientific">Streptomyces caelestis</name>
    <dbReference type="NCBI Taxonomy" id="36816"/>
    <lineage>
        <taxon>Bacteria</taxon>
        <taxon>Bacillati</taxon>
        <taxon>Actinomycetota</taxon>
        <taxon>Actinomycetes</taxon>
        <taxon>Kitasatosporales</taxon>
        <taxon>Streptomycetaceae</taxon>
        <taxon>Streptomyces</taxon>
    </lineage>
</organism>
<dbReference type="EMBL" id="JACHNE010000001">
    <property type="protein sequence ID" value="MBB5792208.1"/>
    <property type="molecule type" value="Genomic_DNA"/>
</dbReference>
<dbReference type="Proteomes" id="UP000590647">
    <property type="component" value="Unassembled WGS sequence"/>
</dbReference>
<dbReference type="GO" id="GO:0008610">
    <property type="term" value="P:lipid biosynthetic process"/>
    <property type="evidence" value="ECO:0007669"/>
    <property type="project" value="TreeGrafter"/>
</dbReference>
<name>A0A7W9LQ81_9ACTN</name>
<evidence type="ECO:0000256" key="1">
    <source>
        <dbReference type="ARBA" id="ARBA00007169"/>
    </source>
</evidence>
<dbReference type="AlphaFoldDB" id="A0A7W9LQ81"/>
<sequence length="266" mass="28757">MTQVSAPETWLTLYCLPHAGGSARPYGRLEAAVPQGVRVVPLELPGHGRRLRERPLGDIGQVVTEVIRLMGEGRGRPFALFGHSFGALVGYEATRRLRRLGTPPELLLVSGRNSPVWPLSHDPLHTLPNASFTAGLRRMGGLPEALLAEPAVLHVYLPSIRADLRMVETYAHAHSEPLDMPIAAFAGLQDRLTDPAGMEAWGELTSRPFDLTLLPGGHFFLDEPEFRTALADRLGRIGPPAVAVPGGTTAELPEDEICREGTSSPP</sequence>
<dbReference type="GO" id="GO:0016297">
    <property type="term" value="F:fatty acyl-[ACP] hydrolase activity"/>
    <property type="evidence" value="ECO:0007669"/>
    <property type="project" value="UniProtKB-EC"/>
</dbReference>
<dbReference type="Pfam" id="PF00975">
    <property type="entry name" value="Thioesterase"/>
    <property type="match status" value="1"/>
</dbReference>
<comment type="similarity">
    <text evidence="1">Belongs to the thioesterase family.</text>
</comment>
<comment type="caution">
    <text evidence="4">The sequence shown here is derived from an EMBL/GenBank/DDBJ whole genome shotgun (WGS) entry which is preliminary data.</text>
</comment>
<evidence type="ECO:0000256" key="2">
    <source>
        <dbReference type="SAM" id="MobiDB-lite"/>
    </source>
</evidence>
<dbReference type="Gene3D" id="3.40.50.1820">
    <property type="entry name" value="alpha/beta hydrolase"/>
    <property type="match status" value="1"/>
</dbReference>
<evidence type="ECO:0000313" key="5">
    <source>
        <dbReference type="Proteomes" id="UP000590647"/>
    </source>
</evidence>
<feature type="domain" description="Thioesterase" evidence="3">
    <location>
        <begin position="12"/>
        <end position="234"/>
    </location>
</feature>
<accession>A0A7W9LQ81</accession>
<dbReference type="EC" id="3.1.2.21" evidence="4"/>
<reference evidence="4 5" key="1">
    <citation type="submission" date="2020-08" db="EMBL/GenBank/DDBJ databases">
        <title>Sequencing the genomes of 1000 actinobacteria strains.</title>
        <authorList>
            <person name="Klenk H.-P."/>
        </authorList>
    </citation>
    <scope>NUCLEOTIDE SEQUENCE [LARGE SCALE GENOMIC DNA]</scope>
    <source>
        <strain evidence="4 5">DSM 40084</strain>
    </source>
</reference>
<gene>
    <name evidence="4" type="ORF">HDA41_000172</name>
</gene>
<keyword evidence="5" id="KW-1185">Reference proteome</keyword>
<dbReference type="PANTHER" id="PTHR11487">
    <property type="entry name" value="THIOESTERASE"/>
    <property type="match status" value="1"/>
</dbReference>
<evidence type="ECO:0000313" key="4">
    <source>
        <dbReference type="EMBL" id="MBB5792208.1"/>
    </source>
</evidence>